<gene>
    <name evidence="2" type="ORF">GHA01_25580</name>
    <name evidence="3" type="ORF">K1W68_11650</name>
</gene>
<comment type="caution">
    <text evidence="3">The sequence shown here is derived from an EMBL/GenBank/DDBJ whole genome shotgun (WGS) entry which is preliminary data.</text>
</comment>
<feature type="signal peptide" evidence="1">
    <location>
        <begin position="1"/>
        <end position="19"/>
    </location>
</feature>
<dbReference type="AlphaFoldDB" id="A0AAW5ETI7"/>
<reference evidence="3" key="2">
    <citation type="journal article" date="2021" name="Polymers (Basel)">
        <title>Highly Stretchable Bacterial Cellulose Produced by Komagataeibacter hansenii SI1.</title>
        <authorList>
            <person name="Cielecka I."/>
            <person name="Ryngajllo M."/>
            <person name="Maniukiewicz W."/>
            <person name="Bielecki S."/>
        </authorList>
    </citation>
    <scope>NUCLEOTIDE SEQUENCE</scope>
    <source>
        <strain evidence="3">SI1</strain>
    </source>
</reference>
<evidence type="ECO:0000256" key="1">
    <source>
        <dbReference type="SAM" id="SignalP"/>
    </source>
</evidence>
<keyword evidence="4" id="KW-1185">Reference proteome</keyword>
<name>A0AAW5ETI7_NOVHA</name>
<protein>
    <submittedName>
        <fullName evidence="3">Uncharacterized protein</fullName>
    </submittedName>
</protein>
<dbReference type="EMBL" id="JAIBCX010000031">
    <property type="protein sequence ID" value="MCJ8354630.1"/>
    <property type="molecule type" value="Genomic_DNA"/>
</dbReference>
<keyword evidence="1" id="KW-0732">Signal</keyword>
<proteinExistence type="predicted"/>
<evidence type="ECO:0000313" key="3">
    <source>
        <dbReference type="EMBL" id="MCJ8354630.1"/>
    </source>
</evidence>
<evidence type="ECO:0000313" key="2">
    <source>
        <dbReference type="EMBL" id="GEC64709.1"/>
    </source>
</evidence>
<sequence length="124" mass="14128">MKFLIFVACLPLTLAYAHAETLFNAYPSCNLAQQRSLTGEMGGSIKDPAQAHISMRANILEADIGNVRKARRITQDTANQLWKNVEQVRTDMNEHTHKTRHLSQAERRSYDRILDSIAMQICQE</sequence>
<accession>A0AAW5ETI7</accession>
<dbReference type="EMBL" id="BJNN01000131">
    <property type="protein sequence ID" value="GEC64709.1"/>
    <property type="molecule type" value="Genomic_DNA"/>
</dbReference>
<reference evidence="2 4" key="1">
    <citation type="submission" date="2019-06" db="EMBL/GenBank/DDBJ databases">
        <title>Whole genome shotgun sequence of Komagataeibacter hansenii NBRC 14820.</title>
        <authorList>
            <person name="Hosoyama A."/>
            <person name="Uohara A."/>
            <person name="Ohji S."/>
            <person name="Ichikawa N."/>
        </authorList>
    </citation>
    <scope>NUCLEOTIDE SEQUENCE [LARGE SCALE GENOMIC DNA]</scope>
    <source>
        <strain evidence="2 4">NBRC 14820</strain>
    </source>
</reference>
<evidence type="ECO:0000313" key="5">
    <source>
        <dbReference type="Proteomes" id="UP001202887"/>
    </source>
</evidence>
<feature type="chain" id="PRO_5043812033" evidence="1">
    <location>
        <begin position="20"/>
        <end position="124"/>
    </location>
</feature>
<dbReference type="RefSeq" id="WP_141312975.1">
    <property type="nucleotide sequence ID" value="NZ_BJNN01000131.1"/>
</dbReference>
<reference evidence="3" key="3">
    <citation type="submission" date="2022-03" db="EMBL/GenBank/DDBJ databases">
        <authorList>
            <person name="Ryngajllo M."/>
            <person name="Jacek P."/>
            <person name="Kubiak K."/>
        </authorList>
    </citation>
    <scope>NUCLEOTIDE SEQUENCE</scope>
    <source>
        <strain evidence="3">SI1</strain>
    </source>
</reference>
<dbReference type="Proteomes" id="UP001202887">
    <property type="component" value="Unassembled WGS sequence"/>
</dbReference>
<organism evidence="3 5">
    <name type="scientific">Novacetimonas hansenii</name>
    <name type="common">Komagataeibacter hansenii</name>
    <dbReference type="NCBI Taxonomy" id="436"/>
    <lineage>
        <taxon>Bacteria</taxon>
        <taxon>Pseudomonadati</taxon>
        <taxon>Pseudomonadota</taxon>
        <taxon>Alphaproteobacteria</taxon>
        <taxon>Acetobacterales</taxon>
        <taxon>Acetobacteraceae</taxon>
        <taxon>Novacetimonas</taxon>
    </lineage>
</organism>
<dbReference type="Proteomes" id="UP000319478">
    <property type="component" value="Unassembled WGS sequence"/>
</dbReference>
<evidence type="ECO:0000313" key="4">
    <source>
        <dbReference type="Proteomes" id="UP000319478"/>
    </source>
</evidence>